<evidence type="ECO:0000313" key="2">
    <source>
        <dbReference type="EMBL" id="KAG3212815.1"/>
    </source>
</evidence>
<name>A0A8T1HJE5_9STRA</name>
<accession>A0A8T1HJE5</accession>
<dbReference type="PANTHER" id="PTHR40866">
    <property type="entry name" value="BED-TYPE DOMAIN-CONTAINING PROTEIN"/>
    <property type="match status" value="1"/>
</dbReference>
<reference evidence="2" key="1">
    <citation type="submission" date="2018-05" db="EMBL/GenBank/DDBJ databases">
        <title>Effector identification in a new, highly contiguous assembly of the strawberry crown rot pathogen Phytophthora cactorum.</title>
        <authorList>
            <person name="Armitage A.D."/>
            <person name="Nellist C.F."/>
            <person name="Bates H."/>
            <person name="Vickerstaff R.J."/>
            <person name="Harrison R.J."/>
        </authorList>
    </citation>
    <scope>NUCLEOTIDE SEQUENCE</scope>
    <source>
        <strain evidence="1">4040</strain>
        <strain evidence="2">P421</strain>
    </source>
</reference>
<dbReference type="PANTHER" id="PTHR40866:SF1">
    <property type="entry name" value="BED-TYPE DOMAIN-CONTAINING PROTEIN"/>
    <property type="match status" value="1"/>
</dbReference>
<dbReference type="AlphaFoldDB" id="A0A8T1HJE5"/>
<dbReference type="Proteomes" id="UP000736787">
    <property type="component" value="Unassembled WGS sequence"/>
</dbReference>
<evidence type="ECO:0000313" key="1">
    <source>
        <dbReference type="EMBL" id="KAG2905605.1"/>
    </source>
</evidence>
<sequence length="210" mass="23387">MPTRHEENKLRLLLDDLRAFKSASKKLQSDEKVTLLDVRDLFETLIERHPSDAEYLAANASVVKNPAFENACVKVLLGKEMELTGNNHELLAAFATPVSSRPSNDEDDSNDRDGFANLCVRARYSVSKLECAVASSSSLPLETELSGCLAMPVMCCHSTATASFLFDLKCYCFSRSSAAFGEQRRCQRAKTLQFEKGMVRLEAAVYQQFQ</sequence>
<organism evidence="2 3">
    <name type="scientific">Phytophthora cactorum</name>
    <dbReference type="NCBI Taxonomy" id="29920"/>
    <lineage>
        <taxon>Eukaryota</taxon>
        <taxon>Sar</taxon>
        <taxon>Stramenopiles</taxon>
        <taxon>Oomycota</taxon>
        <taxon>Peronosporomycetes</taxon>
        <taxon>Peronosporales</taxon>
        <taxon>Peronosporaceae</taxon>
        <taxon>Phytophthora</taxon>
    </lineage>
</organism>
<dbReference type="EMBL" id="RCMV01000796">
    <property type="protein sequence ID" value="KAG3212815.1"/>
    <property type="molecule type" value="Genomic_DNA"/>
</dbReference>
<proteinExistence type="predicted"/>
<dbReference type="EMBL" id="RCMK01000985">
    <property type="protein sequence ID" value="KAG2905605.1"/>
    <property type="molecule type" value="Genomic_DNA"/>
</dbReference>
<evidence type="ECO:0000313" key="3">
    <source>
        <dbReference type="Proteomes" id="UP000760860"/>
    </source>
</evidence>
<dbReference type="Proteomes" id="UP000760860">
    <property type="component" value="Unassembled WGS sequence"/>
</dbReference>
<protein>
    <submittedName>
        <fullName evidence="2">Uncharacterized protein</fullName>
    </submittedName>
</protein>
<gene>
    <name evidence="1" type="ORF">PC117_g20716</name>
    <name evidence="2" type="ORF">PC129_g16230</name>
</gene>
<comment type="caution">
    <text evidence="2">The sequence shown here is derived from an EMBL/GenBank/DDBJ whole genome shotgun (WGS) entry which is preliminary data.</text>
</comment>
<dbReference type="VEuPathDB" id="FungiDB:PC110_g18212"/>